<evidence type="ECO:0000313" key="1">
    <source>
        <dbReference type="EMBL" id="KRN30856.1"/>
    </source>
</evidence>
<dbReference type="InterPro" id="IPR025659">
    <property type="entry name" value="Tubby-like_C"/>
</dbReference>
<dbReference type="Proteomes" id="UP000051296">
    <property type="component" value="Unassembled WGS sequence"/>
</dbReference>
<dbReference type="eggNOG" id="COG4894">
    <property type="taxonomic scope" value="Bacteria"/>
</dbReference>
<name>A0A0R2FR30_9LACO</name>
<dbReference type="OrthoDB" id="2248181at2"/>
<dbReference type="STRING" id="1123500.GCA_000420365_01269"/>
<dbReference type="EMBL" id="JQAX01000005">
    <property type="protein sequence ID" value="KRN30856.1"/>
    <property type="molecule type" value="Genomic_DNA"/>
</dbReference>
<dbReference type="RefSeq" id="WP_022791980.1">
    <property type="nucleotide sequence ID" value="NZ_ATUU01000005.1"/>
</dbReference>
<gene>
    <name evidence="1" type="ORF">IV68_GL001284</name>
</gene>
<reference evidence="1 2" key="1">
    <citation type="journal article" date="2015" name="Genome Announc.">
        <title>Expanding the biotechnology potential of lactobacilli through comparative genomics of 213 strains and associated genera.</title>
        <authorList>
            <person name="Sun Z."/>
            <person name="Harris H.M."/>
            <person name="McCann A."/>
            <person name="Guo C."/>
            <person name="Argimon S."/>
            <person name="Zhang W."/>
            <person name="Yang X."/>
            <person name="Jeffery I.B."/>
            <person name="Cooney J.C."/>
            <person name="Kagawa T.F."/>
            <person name="Liu W."/>
            <person name="Song Y."/>
            <person name="Salvetti E."/>
            <person name="Wrobel A."/>
            <person name="Rasinkangas P."/>
            <person name="Parkhill J."/>
            <person name="Rea M.C."/>
            <person name="O'Sullivan O."/>
            <person name="Ritari J."/>
            <person name="Douillard F.P."/>
            <person name="Paul Ross R."/>
            <person name="Yang R."/>
            <person name="Briner A.E."/>
            <person name="Felis G.E."/>
            <person name="de Vos W.M."/>
            <person name="Barrangou R."/>
            <person name="Klaenhammer T.R."/>
            <person name="Caufield P.W."/>
            <person name="Cui Y."/>
            <person name="Zhang H."/>
            <person name="O'Toole P.W."/>
        </authorList>
    </citation>
    <scope>NUCLEOTIDE SEQUENCE [LARGE SCALE GENOMIC DNA]</scope>
    <source>
        <strain evidence="1 2">DSM 20190</strain>
    </source>
</reference>
<dbReference type="PATRIC" id="fig|1123500.6.peg.1282"/>
<proteinExistence type="predicted"/>
<dbReference type="SUPFAM" id="SSF54518">
    <property type="entry name" value="Tubby C-terminal domain-like"/>
    <property type="match status" value="1"/>
</dbReference>
<sequence>MSTYHLSQVPADYHGMSFVSNSTGTLTYYITGATGHKGDQLTINAANGQPLANIKQTSPALLPRFKIYINNFKISSFGLYFHQHELVYLTNLQWLITGSLKTRRFTLIKGRDILARAYPEQDGRLTIDLLEDQQAALICLLVAFLDRWRLVHPSQPSLAMKSLPLNTNPST</sequence>
<comment type="caution">
    <text evidence="1">The sequence shown here is derived from an EMBL/GenBank/DDBJ whole genome shotgun (WGS) entry which is preliminary data.</text>
</comment>
<organism evidence="1 2">
    <name type="scientific">Weissella halotolerans DSM 20190</name>
    <dbReference type="NCBI Taxonomy" id="1123500"/>
    <lineage>
        <taxon>Bacteria</taxon>
        <taxon>Bacillati</taxon>
        <taxon>Bacillota</taxon>
        <taxon>Bacilli</taxon>
        <taxon>Lactobacillales</taxon>
        <taxon>Lactobacillaceae</taxon>
        <taxon>Weissella</taxon>
    </lineage>
</organism>
<accession>A0A0R2FR30</accession>
<protein>
    <submittedName>
        <fullName evidence="1">Uncharacterized protein</fullName>
    </submittedName>
</protein>
<keyword evidence="2" id="KW-1185">Reference proteome</keyword>
<evidence type="ECO:0000313" key="2">
    <source>
        <dbReference type="Proteomes" id="UP000051296"/>
    </source>
</evidence>
<dbReference type="AlphaFoldDB" id="A0A0R2FR30"/>
<dbReference type="InParanoid" id="A0A0R2FR30"/>